<keyword evidence="2" id="KW-1185">Reference proteome</keyword>
<dbReference type="EMBL" id="FN653612">
    <property type="protein sequence ID" value="CBY15689.1"/>
    <property type="molecule type" value="Genomic_DNA"/>
</dbReference>
<reference evidence="1" key="1">
    <citation type="journal article" date="2010" name="Science">
        <title>Plasticity of animal genome architecture unmasked by rapid evolution of a pelagic tunicate.</title>
        <authorList>
            <person name="Denoeud F."/>
            <person name="Henriet S."/>
            <person name="Mungpakdee S."/>
            <person name="Aury J.M."/>
            <person name="Da Silva C."/>
            <person name="Brinkmann H."/>
            <person name="Mikhaleva J."/>
            <person name="Olsen L.C."/>
            <person name="Jubin C."/>
            <person name="Canestro C."/>
            <person name="Bouquet J.M."/>
            <person name="Danks G."/>
            <person name="Poulain J."/>
            <person name="Campsteijn C."/>
            <person name="Adamski M."/>
            <person name="Cross I."/>
            <person name="Yadetie F."/>
            <person name="Muffato M."/>
            <person name="Louis A."/>
            <person name="Butcher S."/>
            <person name="Tsagkogeorga G."/>
            <person name="Konrad A."/>
            <person name="Singh S."/>
            <person name="Jensen M.F."/>
            <person name="Cong E.H."/>
            <person name="Eikeseth-Otteraa H."/>
            <person name="Noel B."/>
            <person name="Anthouard V."/>
            <person name="Porcel B.M."/>
            <person name="Kachouri-Lafond R."/>
            <person name="Nishino A."/>
            <person name="Ugolini M."/>
            <person name="Chourrout P."/>
            <person name="Nishida H."/>
            <person name="Aasland R."/>
            <person name="Huzurbazar S."/>
            <person name="Westhof E."/>
            <person name="Delsuc F."/>
            <person name="Lehrach H."/>
            <person name="Reinhardt R."/>
            <person name="Weissenbach J."/>
            <person name="Roy S.W."/>
            <person name="Artiguenave F."/>
            <person name="Postlethwait J.H."/>
            <person name="Manak J.R."/>
            <person name="Thompson E.M."/>
            <person name="Jaillon O."/>
            <person name="Du Pasquier L."/>
            <person name="Boudinot P."/>
            <person name="Liberles D.A."/>
            <person name="Volff J.N."/>
            <person name="Philippe H."/>
            <person name="Lenhard B."/>
            <person name="Roest Crollius H."/>
            <person name="Wincker P."/>
            <person name="Chourrout D."/>
        </authorList>
    </citation>
    <scope>NUCLEOTIDE SEQUENCE [LARGE SCALE GENOMIC DNA]</scope>
</reference>
<proteinExistence type="predicted"/>
<protein>
    <submittedName>
        <fullName evidence="1">Uncharacterized protein</fullName>
    </submittedName>
</protein>
<evidence type="ECO:0000313" key="2">
    <source>
        <dbReference type="Proteomes" id="UP000001307"/>
    </source>
</evidence>
<name>E4Y1E5_OIKDI</name>
<dbReference type="Proteomes" id="UP000001307">
    <property type="component" value="Unassembled WGS sequence"/>
</dbReference>
<accession>E4Y1E5</accession>
<sequence>AHNYAIFKRRFAP</sequence>
<organism evidence="1">
    <name type="scientific">Oikopleura dioica</name>
    <name type="common">Tunicate</name>
    <dbReference type="NCBI Taxonomy" id="34765"/>
    <lineage>
        <taxon>Eukaryota</taxon>
        <taxon>Metazoa</taxon>
        <taxon>Chordata</taxon>
        <taxon>Tunicata</taxon>
        <taxon>Appendicularia</taxon>
        <taxon>Copelata</taxon>
        <taxon>Oikopleuridae</taxon>
        <taxon>Oikopleura</taxon>
    </lineage>
</organism>
<feature type="non-terminal residue" evidence="1">
    <location>
        <position position="1"/>
    </location>
</feature>
<gene>
    <name evidence="1" type="ORF">GSOID_T00013995001</name>
</gene>
<dbReference type="InParanoid" id="E4Y1E5"/>
<evidence type="ECO:0000313" key="1">
    <source>
        <dbReference type="EMBL" id="CBY15689.1"/>
    </source>
</evidence>